<feature type="compositionally biased region" description="Low complexity" evidence="6">
    <location>
        <begin position="287"/>
        <end position="307"/>
    </location>
</feature>
<evidence type="ECO:0000256" key="6">
    <source>
        <dbReference type="SAM" id="MobiDB-lite"/>
    </source>
</evidence>
<feature type="region of interest" description="Disordered" evidence="6">
    <location>
        <begin position="1"/>
        <end position="37"/>
    </location>
</feature>
<dbReference type="GO" id="GO:0000978">
    <property type="term" value="F:RNA polymerase II cis-regulatory region sequence-specific DNA binding"/>
    <property type="evidence" value="ECO:0007669"/>
    <property type="project" value="TreeGrafter"/>
</dbReference>
<dbReference type="EMBL" id="GAMC01000506">
    <property type="protein sequence ID" value="JAC06050.1"/>
    <property type="molecule type" value="mRNA"/>
</dbReference>
<protein>
    <submittedName>
        <fullName evidence="8">Protein giant</fullName>
    </submittedName>
</protein>
<reference evidence="8" key="1">
    <citation type="submission" date="2013-07" db="EMBL/GenBank/DDBJ databases">
        <authorList>
            <person name="Geib S."/>
        </authorList>
    </citation>
    <scope>NUCLEOTIDE SEQUENCE</scope>
</reference>
<evidence type="ECO:0000256" key="2">
    <source>
        <dbReference type="ARBA" id="ARBA00023015"/>
    </source>
</evidence>
<feature type="compositionally biased region" description="Polar residues" evidence="6">
    <location>
        <begin position="244"/>
        <end position="253"/>
    </location>
</feature>
<accession>W8CEB1</accession>
<feature type="compositionally biased region" description="Polar residues" evidence="6">
    <location>
        <begin position="225"/>
        <end position="235"/>
    </location>
</feature>
<dbReference type="AlphaFoldDB" id="W8CEB1"/>
<evidence type="ECO:0000259" key="7">
    <source>
        <dbReference type="PROSITE" id="PS50217"/>
    </source>
</evidence>
<gene>
    <name evidence="8" type="primary">GIANT</name>
</gene>
<feature type="compositionally biased region" description="Basic residues" evidence="6">
    <location>
        <begin position="319"/>
        <end position="334"/>
    </location>
</feature>
<evidence type="ECO:0000256" key="3">
    <source>
        <dbReference type="ARBA" id="ARBA00023125"/>
    </source>
</evidence>
<evidence type="ECO:0000256" key="4">
    <source>
        <dbReference type="ARBA" id="ARBA00023163"/>
    </source>
</evidence>
<evidence type="ECO:0000256" key="5">
    <source>
        <dbReference type="ARBA" id="ARBA00023242"/>
    </source>
</evidence>
<comment type="subcellular location">
    <subcellularLocation>
        <location evidence="1">Nucleus</location>
    </subcellularLocation>
</comment>
<keyword evidence="3" id="KW-0238">DNA-binding</keyword>
<dbReference type="PANTHER" id="PTHR11988:SF42">
    <property type="entry name" value="PROTEIN GIANT"/>
    <property type="match status" value="1"/>
</dbReference>
<feature type="region of interest" description="Disordered" evidence="6">
    <location>
        <begin position="223"/>
        <end position="335"/>
    </location>
</feature>
<feature type="region of interest" description="Disordered" evidence="6">
    <location>
        <begin position="140"/>
        <end position="170"/>
    </location>
</feature>
<feature type="compositionally biased region" description="Polar residues" evidence="6">
    <location>
        <begin position="152"/>
        <end position="170"/>
    </location>
</feature>
<keyword evidence="4" id="KW-0804">Transcription</keyword>
<dbReference type="CDD" id="cd14695">
    <property type="entry name" value="bZIP_HLF"/>
    <property type="match status" value="1"/>
</dbReference>
<name>W8CEB1_CERCA</name>
<dbReference type="OrthoDB" id="6022300at2759"/>
<dbReference type="SUPFAM" id="SSF57959">
    <property type="entry name" value="Leucine zipper domain"/>
    <property type="match status" value="1"/>
</dbReference>
<dbReference type="InterPro" id="IPR040223">
    <property type="entry name" value="PAR_bZIP"/>
</dbReference>
<dbReference type="GO" id="GO:0000981">
    <property type="term" value="F:DNA-binding transcription factor activity, RNA polymerase II-specific"/>
    <property type="evidence" value="ECO:0007669"/>
    <property type="project" value="TreeGrafter"/>
</dbReference>
<proteinExistence type="evidence at transcript level"/>
<dbReference type="PANTHER" id="PTHR11988">
    <property type="entry name" value="THYROTROPH EMBRYONIC FACTOR RELATED"/>
    <property type="match status" value="1"/>
</dbReference>
<dbReference type="InterPro" id="IPR046347">
    <property type="entry name" value="bZIP_sf"/>
</dbReference>
<feature type="region of interest" description="Disordered" evidence="6">
    <location>
        <begin position="83"/>
        <end position="105"/>
    </location>
</feature>
<dbReference type="Gene3D" id="1.20.5.170">
    <property type="match status" value="1"/>
</dbReference>
<reference evidence="8" key="2">
    <citation type="journal article" date="2014" name="BMC Genomics">
        <title>A genomic perspective to assessing quality of mass-reared SIT flies used in Mediterranean fruit fly (Ceratitis capitata) eradication in California.</title>
        <authorList>
            <person name="Calla B."/>
            <person name="Hall B."/>
            <person name="Hou S."/>
            <person name="Geib S.M."/>
        </authorList>
    </citation>
    <scope>NUCLEOTIDE SEQUENCE</scope>
</reference>
<dbReference type="SMART" id="SM00338">
    <property type="entry name" value="BRLZ"/>
    <property type="match status" value="1"/>
</dbReference>
<sequence length="376" mass="40980">MPKTPPSYQTNWDNAESPARSRHIYANNGEEKESQQPQQIPVNLLYNAQHQMGPFGPFYPTLYNSIDNISKEVKAATTPSQALALTPPSSNTPLFSPQPQTSPISNDSVVVAGTAAATNTASTRHNVSVKSEDMCIAPLSPISSHDGRSRSPIRSTQNVLPTNSSTPSSSDVLRALQTTTRPFKAFPRDPLVIAANFAATDILLDIPRTESYKEYRSRMLKQMKTKNGGSLTVTNPKMRRINTRRSSSGSNNAAECVNSEGDERHGVGADESSDCDSSITGCQVETNNSNSNDDNNKNDAASNNSSSGGQVKDAAYYERRRKNNAAAKKSRDRRRIKEDEIALRAAFLERQNIQLLSQITTLKQQLAAFTSKAVSA</sequence>
<feature type="compositionally biased region" description="Polar residues" evidence="6">
    <location>
        <begin position="275"/>
        <end position="286"/>
    </location>
</feature>
<dbReference type="PROSITE" id="PS00036">
    <property type="entry name" value="BZIP_BASIC"/>
    <property type="match status" value="1"/>
</dbReference>
<evidence type="ECO:0000313" key="8">
    <source>
        <dbReference type="EMBL" id="JAC06050.1"/>
    </source>
</evidence>
<keyword evidence="2" id="KW-0805">Transcription regulation</keyword>
<keyword evidence="5" id="KW-0539">Nucleus</keyword>
<feature type="compositionally biased region" description="Polar residues" evidence="6">
    <location>
        <begin position="1"/>
        <end position="14"/>
    </location>
</feature>
<organism evidence="8">
    <name type="scientific">Ceratitis capitata</name>
    <name type="common">Mediterranean fruit fly</name>
    <name type="synonym">Tephritis capitata</name>
    <dbReference type="NCBI Taxonomy" id="7213"/>
    <lineage>
        <taxon>Eukaryota</taxon>
        <taxon>Metazoa</taxon>
        <taxon>Ecdysozoa</taxon>
        <taxon>Arthropoda</taxon>
        <taxon>Hexapoda</taxon>
        <taxon>Insecta</taxon>
        <taxon>Pterygota</taxon>
        <taxon>Neoptera</taxon>
        <taxon>Endopterygota</taxon>
        <taxon>Diptera</taxon>
        <taxon>Brachycera</taxon>
        <taxon>Muscomorpha</taxon>
        <taxon>Tephritoidea</taxon>
        <taxon>Tephritidae</taxon>
        <taxon>Ceratitis</taxon>
        <taxon>Ceratitis</taxon>
    </lineage>
</organism>
<dbReference type="Pfam" id="PF07716">
    <property type="entry name" value="bZIP_2"/>
    <property type="match status" value="1"/>
</dbReference>
<feature type="domain" description="BZIP" evidence="7">
    <location>
        <begin position="313"/>
        <end position="371"/>
    </location>
</feature>
<dbReference type="InterPro" id="IPR004827">
    <property type="entry name" value="bZIP"/>
</dbReference>
<dbReference type="PROSITE" id="PS50217">
    <property type="entry name" value="BZIP"/>
    <property type="match status" value="1"/>
</dbReference>
<dbReference type="GO" id="GO:0005634">
    <property type="term" value="C:nucleus"/>
    <property type="evidence" value="ECO:0007669"/>
    <property type="project" value="UniProtKB-SubCell"/>
</dbReference>
<evidence type="ECO:0000256" key="1">
    <source>
        <dbReference type="ARBA" id="ARBA00004123"/>
    </source>
</evidence>